<dbReference type="InterPro" id="IPR021434">
    <property type="entry name" value="DUF3082"/>
</dbReference>
<evidence type="ECO:0000256" key="2">
    <source>
        <dbReference type="SAM" id="Phobius"/>
    </source>
</evidence>
<dbReference type="PANTHER" id="PTHR35733:SF1">
    <property type="entry name" value="OS02G0307800 PROTEIN"/>
    <property type="match status" value="1"/>
</dbReference>
<dbReference type="AlphaFoldDB" id="A0A1D1ZMA8"/>
<feature type="transmembrane region" description="Helical" evidence="2">
    <location>
        <begin position="216"/>
        <end position="240"/>
    </location>
</feature>
<protein>
    <submittedName>
        <fullName evidence="3">Uncharacterized protein</fullName>
    </submittedName>
</protein>
<dbReference type="Pfam" id="PF11282">
    <property type="entry name" value="DUF3082"/>
    <property type="match status" value="1"/>
</dbReference>
<evidence type="ECO:0000313" key="3">
    <source>
        <dbReference type="EMBL" id="JAT67971.1"/>
    </source>
</evidence>
<proteinExistence type="predicted"/>
<organism evidence="3">
    <name type="scientific">Auxenochlorella protothecoides</name>
    <name type="common">Green microalga</name>
    <name type="synonym">Chlorella protothecoides</name>
    <dbReference type="NCBI Taxonomy" id="3075"/>
    <lineage>
        <taxon>Eukaryota</taxon>
        <taxon>Viridiplantae</taxon>
        <taxon>Chlorophyta</taxon>
        <taxon>core chlorophytes</taxon>
        <taxon>Trebouxiophyceae</taxon>
        <taxon>Chlorellales</taxon>
        <taxon>Chlorellaceae</taxon>
        <taxon>Auxenochlorella</taxon>
    </lineage>
</organism>
<evidence type="ECO:0000256" key="1">
    <source>
        <dbReference type="SAM" id="MobiDB-lite"/>
    </source>
</evidence>
<accession>A0A1D1ZMA8</accession>
<dbReference type="EMBL" id="GDKF01010651">
    <property type="protein sequence ID" value="JAT67971.1"/>
    <property type="molecule type" value="Transcribed_RNA"/>
</dbReference>
<sequence length="287" mass="30149">MLGSLTTPGQPFSPPCRSKGSTPRTVTAWASKKPLLDIRRLETGFNANPRPRALPGAGPSRGNPAGLVPLLLLQPVMDALLAAPALASEGEYQPLAGLAALKSVGGVAYGALVLTYFVTLWRRRAKRASSGQRDRRWRPMNLELPDGAQLLDPKQEEEEVTPLASAIVALQASGLCVAMFYLSRSVDAFFLNQAVPDQVIAQKVSQVVATGVRCCAYLATFLVGANAAGLAGLTVQLLLFGPQEDEGAAKGGAPGGPSLPKVSVVDDIGAIRRAFAEAEEQGRGERP</sequence>
<gene>
    <name evidence="3" type="ORF">g.8593</name>
</gene>
<name>A0A1D1ZMA8_AUXPR</name>
<feature type="transmembrane region" description="Helical" evidence="2">
    <location>
        <begin position="99"/>
        <end position="121"/>
    </location>
</feature>
<reference evidence="3" key="1">
    <citation type="submission" date="2015-08" db="EMBL/GenBank/DDBJ databases">
        <authorList>
            <person name="Babu N.S."/>
            <person name="Beckwith C.J."/>
            <person name="Beseler K.G."/>
            <person name="Brison A."/>
            <person name="Carone J.V."/>
            <person name="Caskin T.P."/>
            <person name="Diamond M."/>
            <person name="Durham M.E."/>
            <person name="Foxe J.M."/>
            <person name="Go M."/>
            <person name="Henderson B.A."/>
            <person name="Jones I.B."/>
            <person name="McGettigan J.A."/>
            <person name="Micheletti S.J."/>
            <person name="Nasrallah M.E."/>
            <person name="Ortiz D."/>
            <person name="Piller C.R."/>
            <person name="Privatt S.R."/>
            <person name="Schneider S.L."/>
            <person name="Sharp S."/>
            <person name="Smith T.C."/>
            <person name="Stanton J.D."/>
            <person name="Ullery H.E."/>
            <person name="Wilson R.J."/>
            <person name="Serrano M.G."/>
            <person name="Buck G."/>
            <person name="Lee V."/>
            <person name="Wang Y."/>
            <person name="Carvalho R."/>
            <person name="Voegtly L."/>
            <person name="Shi R."/>
            <person name="Duckworth R."/>
            <person name="Johnson A."/>
            <person name="Loviza R."/>
            <person name="Walstead R."/>
            <person name="Shah Z."/>
            <person name="Kiflezghi M."/>
            <person name="Wade K."/>
            <person name="Ball S.L."/>
            <person name="Bradley K.W."/>
            <person name="Asai D.J."/>
            <person name="Bowman C.A."/>
            <person name="Russell D.A."/>
            <person name="Pope W.H."/>
            <person name="Jacobs-Sera D."/>
            <person name="Hendrix R.W."/>
            <person name="Hatfull G.F."/>
        </authorList>
    </citation>
    <scope>NUCLEOTIDE SEQUENCE</scope>
</reference>
<keyword evidence="2" id="KW-0472">Membrane</keyword>
<feature type="region of interest" description="Disordered" evidence="1">
    <location>
        <begin position="1"/>
        <end position="24"/>
    </location>
</feature>
<dbReference type="GO" id="GO:0009535">
    <property type="term" value="C:chloroplast thylakoid membrane"/>
    <property type="evidence" value="ECO:0007669"/>
    <property type="project" value="TreeGrafter"/>
</dbReference>
<feature type="compositionally biased region" description="Polar residues" evidence="1">
    <location>
        <begin position="1"/>
        <end position="10"/>
    </location>
</feature>
<keyword evidence="2" id="KW-1133">Transmembrane helix</keyword>
<dbReference type="PANTHER" id="PTHR35733">
    <property type="entry name" value="OS02G0307800 PROTEIN"/>
    <property type="match status" value="1"/>
</dbReference>
<keyword evidence="2" id="KW-0812">Transmembrane</keyword>